<keyword evidence="2" id="KW-1185">Reference proteome</keyword>
<dbReference type="EMBL" id="JAERMS010000006">
    <property type="protein sequence ID" value="MBO1362836.1"/>
    <property type="molecule type" value="Genomic_DNA"/>
</dbReference>
<proteinExistence type="predicted"/>
<protein>
    <submittedName>
        <fullName evidence="1">Uncharacterized protein</fullName>
    </submittedName>
</protein>
<organism evidence="1 2">
    <name type="scientific">Prevotella illustrans</name>
    <dbReference type="NCBI Taxonomy" id="2800387"/>
    <lineage>
        <taxon>Bacteria</taxon>
        <taxon>Pseudomonadati</taxon>
        <taxon>Bacteroidota</taxon>
        <taxon>Bacteroidia</taxon>
        <taxon>Bacteroidales</taxon>
        <taxon>Prevotellaceae</taxon>
        <taxon>Prevotella</taxon>
    </lineage>
</organism>
<evidence type="ECO:0000313" key="2">
    <source>
        <dbReference type="Proteomes" id="UP000664265"/>
    </source>
</evidence>
<reference evidence="1 2" key="1">
    <citation type="submission" date="2021-01" db="EMBL/GenBank/DDBJ databases">
        <title>Prevotella A2931 sp. nov.</title>
        <authorList>
            <person name="Buhl M."/>
            <person name="Oberhettinger P."/>
        </authorList>
    </citation>
    <scope>NUCLEOTIDE SEQUENCE [LARGE SCALE GENOMIC DNA]</scope>
    <source>
        <strain evidence="1 2">A2931</strain>
    </source>
</reference>
<sequence>MVTIQIPASVDETMSMIGYEPKTTFWTDFSIADKFGIEAIVDTFNRAFDEWHTNHVYLTELVMVLNHKIWQWYEKNDTIARVYNKLWRKADEWAQENLHSEELNYFYDVTD</sequence>
<evidence type="ECO:0000313" key="1">
    <source>
        <dbReference type="EMBL" id="MBO1362836.1"/>
    </source>
</evidence>
<dbReference type="RefSeq" id="WP_107582281.1">
    <property type="nucleotide sequence ID" value="NZ_JAERMS010000006.1"/>
</dbReference>
<dbReference type="Proteomes" id="UP000664265">
    <property type="component" value="Unassembled WGS sequence"/>
</dbReference>
<accession>A0ABS3M428</accession>
<comment type="caution">
    <text evidence="1">The sequence shown here is derived from an EMBL/GenBank/DDBJ whole genome shotgun (WGS) entry which is preliminary data.</text>
</comment>
<gene>
    <name evidence="1" type="ORF">JHU38_03420</name>
</gene>
<name>A0ABS3M428_9BACT</name>